<accession>A0A2S8S9Q7</accession>
<protein>
    <submittedName>
        <fullName evidence="1">UPF0271 protein</fullName>
    </submittedName>
</protein>
<dbReference type="NCBIfam" id="NF003814">
    <property type="entry name" value="PRK05406.1-3"/>
    <property type="match status" value="1"/>
</dbReference>
<dbReference type="PANTHER" id="PTHR30292">
    <property type="entry name" value="UNCHARACTERIZED PROTEIN YBGL-RELATED"/>
    <property type="match status" value="1"/>
</dbReference>
<proteinExistence type="predicted"/>
<dbReference type="Gene3D" id="3.20.20.370">
    <property type="entry name" value="Glycoside hydrolase/deacetylase"/>
    <property type="match status" value="1"/>
</dbReference>
<gene>
    <name evidence="1" type="ORF">LX70_01262</name>
</gene>
<dbReference type="GO" id="GO:0005975">
    <property type="term" value="P:carbohydrate metabolic process"/>
    <property type="evidence" value="ECO:0007669"/>
    <property type="project" value="InterPro"/>
</dbReference>
<comment type="caution">
    <text evidence="1">The sequence shown here is derived from an EMBL/GenBank/DDBJ whole genome shotgun (WGS) entry which is preliminary data.</text>
</comment>
<dbReference type="InterPro" id="IPR005501">
    <property type="entry name" value="LamB/YcsF/PxpA-like"/>
</dbReference>
<dbReference type="CDD" id="cd10787">
    <property type="entry name" value="LamB_YcsF_like"/>
    <property type="match status" value="1"/>
</dbReference>
<evidence type="ECO:0000313" key="2">
    <source>
        <dbReference type="Proteomes" id="UP000238338"/>
    </source>
</evidence>
<evidence type="ECO:0000313" key="1">
    <source>
        <dbReference type="EMBL" id="PQV57458.1"/>
    </source>
</evidence>
<dbReference type="PANTHER" id="PTHR30292:SF0">
    <property type="entry name" value="5-OXOPROLINASE SUBUNIT A"/>
    <property type="match status" value="1"/>
</dbReference>
<dbReference type="Proteomes" id="UP000238338">
    <property type="component" value="Unassembled WGS sequence"/>
</dbReference>
<dbReference type="RefSeq" id="WP_105513713.1">
    <property type="nucleotide sequence ID" value="NZ_PVEP01000002.1"/>
</dbReference>
<dbReference type="SUPFAM" id="SSF88713">
    <property type="entry name" value="Glycoside hydrolase/deacetylase"/>
    <property type="match status" value="1"/>
</dbReference>
<name>A0A2S8S9Q7_9RHOB</name>
<keyword evidence="2" id="KW-1185">Reference proteome</keyword>
<organism evidence="1 2">
    <name type="scientific">Albidovulum denitrificans</name>
    <dbReference type="NCBI Taxonomy" id="404881"/>
    <lineage>
        <taxon>Bacteria</taxon>
        <taxon>Pseudomonadati</taxon>
        <taxon>Pseudomonadota</taxon>
        <taxon>Alphaproteobacteria</taxon>
        <taxon>Rhodobacterales</taxon>
        <taxon>Paracoccaceae</taxon>
        <taxon>Albidovulum</taxon>
    </lineage>
</organism>
<dbReference type="AlphaFoldDB" id="A0A2S8S9Q7"/>
<sequence>MTRIDLNADMGEGMGDDAAMLSIVTSANVACGMHAGDPDTMARTMRAAIERGVGIGAHPGFADRENFGRRRTVLPPENLATLIRYQVGAAQAIVQAAGGRLRHLKLHGAMSNMAATDRAMALTCYRAALEVQGDLILMVQAATEMERAAVELGAPYAAEIFADRAYEEDGTLLDRSKPGAVLHDAAEAAARIGAMIGEGAIITASGRRIPSRIDTVCVHGDTPGAVAMARELRAALEGQGVEVAGL</sequence>
<dbReference type="OrthoDB" id="9773478at2"/>
<reference evidence="1 2" key="1">
    <citation type="submission" date="2018-02" db="EMBL/GenBank/DDBJ databases">
        <title>Genomic Encyclopedia of Archaeal and Bacterial Type Strains, Phase II (KMG-II): from individual species to whole genera.</title>
        <authorList>
            <person name="Goeker M."/>
        </authorList>
    </citation>
    <scope>NUCLEOTIDE SEQUENCE [LARGE SCALE GENOMIC DNA]</scope>
    <source>
        <strain evidence="1 2">DSM 18921</strain>
    </source>
</reference>
<dbReference type="Pfam" id="PF03746">
    <property type="entry name" value="LamB_YcsF"/>
    <property type="match status" value="1"/>
</dbReference>
<dbReference type="InterPro" id="IPR011330">
    <property type="entry name" value="Glyco_hydro/deAcase_b/a-brl"/>
</dbReference>
<dbReference type="EMBL" id="PVEP01000002">
    <property type="protein sequence ID" value="PQV57458.1"/>
    <property type="molecule type" value="Genomic_DNA"/>
</dbReference>